<protein>
    <submittedName>
        <fullName evidence="2">SseB family protein</fullName>
    </submittedName>
</protein>
<sequence length="288" mass="30069">MAERRLPAHIEAALSGNIADSAGRAWEGRDLSGGGNPLHAFDKDDGAVPAVYAAALQALVHGAADEAAVLRALTEIRVFVPVIAQLGGPEAADDVTAAPGDRHHEGDKEADMALVTIKAPDGRSALPVFTATAHLQSWHPEARPVAVFASRAALAAVSEKAELMVVDPGAEVTFVVRRPALWALAQQGQWSPSYSDPDLARLVGKAVVPGGSIRRVEIAPGGGISSRTAGGKVVGGGGAGPELRLTLVLEEGLSQEDVRSTAAAFQDRLQNLQEFVERVDSLEIRLTR</sequence>
<dbReference type="Pfam" id="PF07179">
    <property type="entry name" value="SseB"/>
    <property type="match status" value="1"/>
</dbReference>
<gene>
    <name evidence="2" type="ORF">GCM10009784_31520</name>
</gene>
<evidence type="ECO:0000313" key="3">
    <source>
        <dbReference type="Proteomes" id="UP001500974"/>
    </source>
</evidence>
<evidence type="ECO:0000313" key="2">
    <source>
        <dbReference type="EMBL" id="GAA2178149.1"/>
    </source>
</evidence>
<dbReference type="RefSeq" id="WP_277358747.1">
    <property type="nucleotide sequence ID" value="NZ_BAAAON010000010.1"/>
</dbReference>
<name>A0ABN3B202_9MICC</name>
<feature type="domain" description="SseB protein N-terminal" evidence="1">
    <location>
        <begin position="54"/>
        <end position="183"/>
    </location>
</feature>
<evidence type="ECO:0000259" key="1">
    <source>
        <dbReference type="Pfam" id="PF07179"/>
    </source>
</evidence>
<accession>A0ABN3B202</accession>
<comment type="caution">
    <text evidence="2">The sequence shown here is derived from an EMBL/GenBank/DDBJ whole genome shotgun (WGS) entry which is preliminary data.</text>
</comment>
<dbReference type="InterPro" id="IPR009839">
    <property type="entry name" value="SseB_N"/>
</dbReference>
<organism evidence="2 3">
    <name type="scientific">Arthrobacter parietis</name>
    <dbReference type="NCBI Taxonomy" id="271434"/>
    <lineage>
        <taxon>Bacteria</taxon>
        <taxon>Bacillati</taxon>
        <taxon>Actinomycetota</taxon>
        <taxon>Actinomycetes</taxon>
        <taxon>Micrococcales</taxon>
        <taxon>Micrococcaceae</taxon>
        <taxon>Arthrobacter</taxon>
    </lineage>
</organism>
<keyword evidence="3" id="KW-1185">Reference proteome</keyword>
<dbReference type="EMBL" id="BAAAON010000010">
    <property type="protein sequence ID" value="GAA2178149.1"/>
    <property type="molecule type" value="Genomic_DNA"/>
</dbReference>
<proteinExistence type="predicted"/>
<dbReference type="Proteomes" id="UP001500974">
    <property type="component" value="Unassembled WGS sequence"/>
</dbReference>
<reference evidence="2 3" key="1">
    <citation type="journal article" date="2019" name="Int. J. Syst. Evol. Microbiol.">
        <title>The Global Catalogue of Microorganisms (GCM) 10K type strain sequencing project: providing services to taxonomists for standard genome sequencing and annotation.</title>
        <authorList>
            <consortium name="The Broad Institute Genomics Platform"/>
            <consortium name="The Broad Institute Genome Sequencing Center for Infectious Disease"/>
            <person name="Wu L."/>
            <person name="Ma J."/>
        </authorList>
    </citation>
    <scope>NUCLEOTIDE SEQUENCE [LARGE SCALE GENOMIC DNA]</scope>
    <source>
        <strain evidence="2 3">JCM 14917</strain>
    </source>
</reference>